<evidence type="ECO:0000313" key="1">
    <source>
        <dbReference type="EMBL" id="RCV40153.1"/>
    </source>
</evidence>
<name>A0A368SCR1_SETIT</name>
<sequence>MFPTAATPRPGVAFSPENHLLRPLSIFFSTHPWLLSLSSGEGEPGLLRSVMEEVVGSVELKPAQRRPRLDLVEMSFMVELEAPRPANYGHP</sequence>
<reference evidence="1" key="1">
    <citation type="journal article" date="2012" name="Nat. Biotechnol.">
        <title>Reference genome sequence of the model plant Setaria.</title>
        <authorList>
            <person name="Bennetzen J.L."/>
            <person name="Schmutz J."/>
            <person name="Wang H."/>
            <person name="Percifield R."/>
            <person name="Hawkins J."/>
            <person name="Pontaroli A.C."/>
            <person name="Estep M."/>
            <person name="Feng L."/>
            <person name="Vaughn J.N."/>
            <person name="Grimwood J."/>
            <person name="Jenkins J."/>
            <person name="Barry K."/>
            <person name="Lindquist E."/>
            <person name="Hellsten U."/>
            <person name="Deshpande S."/>
            <person name="Wang X."/>
            <person name="Wu X."/>
            <person name="Mitros T."/>
            <person name="Triplett J."/>
            <person name="Yang X."/>
            <person name="Ye C.Y."/>
            <person name="Mauro-Herrera M."/>
            <person name="Wang L."/>
            <person name="Li P."/>
            <person name="Sharma M."/>
            <person name="Sharma R."/>
            <person name="Ronald P.C."/>
            <person name="Panaud O."/>
            <person name="Kellogg E.A."/>
            <person name="Brutnell T.P."/>
            <person name="Doust A.N."/>
            <person name="Tuskan G.A."/>
            <person name="Rokhsar D."/>
            <person name="Devos K.M."/>
        </authorList>
    </citation>
    <scope>NUCLEOTIDE SEQUENCE [LARGE SCALE GENOMIC DNA]</scope>
    <source>
        <strain evidence="1">Yugu1</strain>
    </source>
</reference>
<dbReference type="EMBL" id="CM003536">
    <property type="protein sequence ID" value="RCV40153.1"/>
    <property type="molecule type" value="Genomic_DNA"/>
</dbReference>
<protein>
    <submittedName>
        <fullName evidence="1">Uncharacterized protein</fullName>
    </submittedName>
</protein>
<reference evidence="1" key="2">
    <citation type="submission" date="2015-07" db="EMBL/GenBank/DDBJ databases">
        <authorList>
            <person name="Noorani M."/>
        </authorList>
    </citation>
    <scope>NUCLEOTIDE SEQUENCE</scope>
    <source>
        <strain evidence="1">Yugu1</strain>
    </source>
</reference>
<dbReference type="AlphaFoldDB" id="A0A368SCR1"/>
<accession>A0A368SCR1</accession>
<organism evidence="1">
    <name type="scientific">Setaria italica</name>
    <name type="common">Foxtail millet</name>
    <name type="synonym">Panicum italicum</name>
    <dbReference type="NCBI Taxonomy" id="4555"/>
    <lineage>
        <taxon>Eukaryota</taxon>
        <taxon>Viridiplantae</taxon>
        <taxon>Streptophyta</taxon>
        <taxon>Embryophyta</taxon>
        <taxon>Tracheophyta</taxon>
        <taxon>Spermatophyta</taxon>
        <taxon>Magnoliopsida</taxon>
        <taxon>Liliopsida</taxon>
        <taxon>Poales</taxon>
        <taxon>Poaceae</taxon>
        <taxon>PACMAD clade</taxon>
        <taxon>Panicoideae</taxon>
        <taxon>Panicodae</taxon>
        <taxon>Paniceae</taxon>
        <taxon>Cenchrinae</taxon>
        <taxon>Setaria</taxon>
    </lineage>
</organism>
<proteinExistence type="predicted"/>
<gene>
    <name evidence="1" type="ORF">SETIT_9G029100v2</name>
</gene>